<dbReference type="SMART" id="SM00849">
    <property type="entry name" value="Lactamase_B"/>
    <property type="match status" value="1"/>
</dbReference>
<dbReference type="PANTHER" id="PTHR43084">
    <property type="entry name" value="PERSULFIDE DIOXYGENASE ETHE1"/>
    <property type="match status" value="1"/>
</dbReference>
<evidence type="ECO:0000313" key="3">
    <source>
        <dbReference type="Proteomes" id="UP001242010"/>
    </source>
</evidence>
<name>A0ABM8DTA0_9BACT</name>
<sequence>MRFVFEQVRVGGDRNFGYLLGDRTVGEGILVDPSYDPGALVARAKAQGLRITAILNTHGHADHSNGNAEAQVLTGAPVWGGPGHPGPLDRVLEDGAEIPLGAWRLGVWQVPGHCPDHLAFLVEGPAGSRTDGPAGSRAGGLAAGLTGDLLFVGKVGGTPGDREARTEWDSLQRLLREWPAHATLWPGHDYGARPSSTLAWERETNPFLLCPDVEAFIRLKGEWPSFKAAHGLR</sequence>
<feature type="domain" description="Metallo-beta-lactamase" evidence="1">
    <location>
        <begin position="14"/>
        <end position="188"/>
    </location>
</feature>
<dbReference type="Gene3D" id="3.60.15.10">
    <property type="entry name" value="Ribonuclease Z/Hydroxyacylglutathione hydrolase-like"/>
    <property type="match status" value="1"/>
</dbReference>
<evidence type="ECO:0000313" key="2">
    <source>
        <dbReference type="EMBL" id="BDU70266.1"/>
    </source>
</evidence>
<dbReference type="GO" id="GO:0016787">
    <property type="term" value="F:hydrolase activity"/>
    <property type="evidence" value="ECO:0007669"/>
    <property type="project" value="UniProtKB-KW"/>
</dbReference>
<dbReference type="RefSeq" id="WP_286353985.1">
    <property type="nucleotide sequence ID" value="NZ_AP027079.1"/>
</dbReference>
<dbReference type="InterPro" id="IPR036866">
    <property type="entry name" value="RibonucZ/Hydroxyglut_hydro"/>
</dbReference>
<gene>
    <name evidence="2" type="ORF">GETHOR_23670</name>
</gene>
<dbReference type="PANTHER" id="PTHR43084:SF1">
    <property type="entry name" value="PERSULFIDE DIOXYGENASE ETHE1, MITOCHONDRIAL"/>
    <property type="match status" value="1"/>
</dbReference>
<dbReference type="Proteomes" id="UP001242010">
    <property type="component" value="Chromosome"/>
</dbReference>
<organism evidence="2 3">
    <name type="scientific">Geothrix oryzae</name>
    <dbReference type="NCBI Taxonomy" id="2927975"/>
    <lineage>
        <taxon>Bacteria</taxon>
        <taxon>Pseudomonadati</taxon>
        <taxon>Acidobacteriota</taxon>
        <taxon>Holophagae</taxon>
        <taxon>Holophagales</taxon>
        <taxon>Holophagaceae</taxon>
        <taxon>Geothrix</taxon>
    </lineage>
</organism>
<dbReference type="EMBL" id="AP027079">
    <property type="protein sequence ID" value="BDU70266.1"/>
    <property type="molecule type" value="Genomic_DNA"/>
</dbReference>
<proteinExistence type="predicted"/>
<keyword evidence="3" id="KW-1185">Reference proteome</keyword>
<dbReference type="InterPro" id="IPR051682">
    <property type="entry name" value="Mito_Persulfide_Diox"/>
</dbReference>
<accession>A0ABM8DTA0</accession>
<dbReference type="SUPFAM" id="SSF56281">
    <property type="entry name" value="Metallo-hydrolase/oxidoreductase"/>
    <property type="match status" value="1"/>
</dbReference>
<dbReference type="Pfam" id="PF00753">
    <property type="entry name" value="Lactamase_B"/>
    <property type="match status" value="1"/>
</dbReference>
<keyword evidence="2" id="KW-0378">Hydrolase</keyword>
<protein>
    <submittedName>
        <fullName evidence="2">Hydroxyacylglutathione hydrolase</fullName>
    </submittedName>
</protein>
<evidence type="ECO:0000259" key="1">
    <source>
        <dbReference type="SMART" id="SM00849"/>
    </source>
</evidence>
<reference evidence="3" key="1">
    <citation type="journal article" date="2023" name="Int. J. Syst. Evol. Microbiol.">
        <title>Mesoterricola silvestris gen. nov., sp. nov., Mesoterricola sediminis sp. nov., Geothrix oryzae sp. nov., Geothrix edaphica sp. nov., Geothrix rubra sp. nov., and Geothrix limicola sp. nov., six novel members of Acidobacteriota isolated from soils.</title>
        <authorList>
            <person name="Itoh H."/>
            <person name="Sugisawa Y."/>
            <person name="Mise K."/>
            <person name="Xu Z."/>
            <person name="Kuniyasu M."/>
            <person name="Ushijima N."/>
            <person name="Kawano K."/>
            <person name="Kobayashi E."/>
            <person name="Shiratori Y."/>
            <person name="Masuda Y."/>
            <person name="Senoo K."/>
        </authorList>
    </citation>
    <scope>NUCLEOTIDE SEQUENCE [LARGE SCALE GENOMIC DNA]</scope>
    <source>
        <strain evidence="3">Red222</strain>
    </source>
</reference>
<dbReference type="InterPro" id="IPR001279">
    <property type="entry name" value="Metallo-B-lactamas"/>
</dbReference>